<keyword evidence="3" id="KW-1185">Reference proteome</keyword>
<organism evidence="2 3">
    <name type="scientific">Flemingia macrophylla</name>
    <dbReference type="NCBI Taxonomy" id="520843"/>
    <lineage>
        <taxon>Eukaryota</taxon>
        <taxon>Viridiplantae</taxon>
        <taxon>Streptophyta</taxon>
        <taxon>Embryophyta</taxon>
        <taxon>Tracheophyta</taxon>
        <taxon>Spermatophyta</taxon>
        <taxon>Magnoliopsida</taxon>
        <taxon>eudicotyledons</taxon>
        <taxon>Gunneridae</taxon>
        <taxon>Pentapetalae</taxon>
        <taxon>rosids</taxon>
        <taxon>fabids</taxon>
        <taxon>Fabales</taxon>
        <taxon>Fabaceae</taxon>
        <taxon>Papilionoideae</taxon>
        <taxon>50 kb inversion clade</taxon>
        <taxon>NPAAA clade</taxon>
        <taxon>indigoferoid/millettioid clade</taxon>
        <taxon>Phaseoleae</taxon>
        <taxon>Flemingia</taxon>
    </lineage>
</organism>
<dbReference type="AlphaFoldDB" id="A0ABD1MK46"/>
<gene>
    <name evidence="2" type="ORF">Fmac_010623</name>
</gene>
<dbReference type="EMBL" id="JBGMDY010000004">
    <property type="protein sequence ID" value="KAL2336177.1"/>
    <property type="molecule type" value="Genomic_DNA"/>
</dbReference>
<reference evidence="2 3" key="1">
    <citation type="submission" date="2024-08" db="EMBL/GenBank/DDBJ databases">
        <title>Insights into the chromosomal genome structure of Flemingia macrophylla.</title>
        <authorList>
            <person name="Ding Y."/>
            <person name="Zhao Y."/>
            <person name="Bi W."/>
            <person name="Wu M."/>
            <person name="Zhao G."/>
            <person name="Gong Y."/>
            <person name="Li W."/>
            <person name="Zhang P."/>
        </authorList>
    </citation>
    <scope>NUCLEOTIDE SEQUENCE [LARGE SCALE GENOMIC DNA]</scope>
    <source>
        <strain evidence="2">DYQJB</strain>
        <tissue evidence="2">Leaf</tissue>
    </source>
</reference>
<accession>A0ABD1MK46</accession>
<feature type="region of interest" description="Disordered" evidence="1">
    <location>
        <begin position="46"/>
        <end position="65"/>
    </location>
</feature>
<comment type="caution">
    <text evidence="2">The sequence shown here is derived from an EMBL/GenBank/DDBJ whole genome shotgun (WGS) entry which is preliminary data.</text>
</comment>
<evidence type="ECO:0000256" key="1">
    <source>
        <dbReference type="SAM" id="MobiDB-lite"/>
    </source>
</evidence>
<name>A0ABD1MK46_9FABA</name>
<evidence type="ECO:0000313" key="2">
    <source>
        <dbReference type="EMBL" id="KAL2336177.1"/>
    </source>
</evidence>
<sequence length="126" mass="13715">MAEPVSLNRAISAESVNNYNTIPASVSVHAVDLEMVVAEESNNAPPKILLDLNKPPPPDSSNDENEVVVISDEGGFAAPAIRESEIPKGEVGECSSPLWANKRKKIYKWLSATTKIFKKKKNELAK</sequence>
<evidence type="ECO:0000313" key="3">
    <source>
        <dbReference type="Proteomes" id="UP001603857"/>
    </source>
</evidence>
<dbReference type="Proteomes" id="UP001603857">
    <property type="component" value="Unassembled WGS sequence"/>
</dbReference>
<proteinExistence type="predicted"/>
<protein>
    <submittedName>
        <fullName evidence="2">Uncharacterized protein</fullName>
    </submittedName>
</protein>